<sequence length="114" mass="12485">MNFEELGEKLGEEIEKKVKSKSKSSGKDSPEEVKEMLAAVSSEIPALIKNVFSAIFDPDIAANFGKGIVALHEELSNQGLPESMINEIVMNFSKSFNILGNAIQSNVNIRKDDD</sequence>
<evidence type="ECO:0000313" key="1">
    <source>
        <dbReference type="EMBL" id="GAG00416.1"/>
    </source>
</evidence>
<gene>
    <name evidence="1" type="ORF">S01H1_41568</name>
</gene>
<name>X0VIN4_9ZZZZ</name>
<comment type="caution">
    <text evidence="1">The sequence shown here is derived from an EMBL/GenBank/DDBJ whole genome shotgun (WGS) entry which is preliminary data.</text>
</comment>
<reference evidence="1" key="1">
    <citation type="journal article" date="2014" name="Front. Microbiol.">
        <title>High frequency of phylogenetically diverse reductive dehalogenase-homologous genes in deep subseafloor sedimentary metagenomes.</title>
        <authorList>
            <person name="Kawai M."/>
            <person name="Futagami T."/>
            <person name="Toyoda A."/>
            <person name="Takaki Y."/>
            <person name="Nishi S."/>
            <person name="Hori S."/>
            <person name="Arai W."/>
            <person name="Tsubouchi T."/>
            <person name="Morono Y."/>
            <person name="Uchiyama I."/>
            <person name="Ito T."/>
            <person name="Fujiyama A."/>
            <person name="Inagaki F."/>
            <person name="Takami H."/>
        </authorList>
    </citation>
    <scope>NUCLEOTIDE SEQUENCE</scope>
    <source>
        <strain evidence="1">Expedition CK06-06</strain>
    </source>
</reference>
<proteinExistence type="predicted"/>
<dbReference type="EMBL" id="BARS01026371">
    <property type="protein sequence ID" value="GAG00416.1"/>
    <property type="molecule type" value="Genomic_DNA"/>
</dbReference>
<organism evidence="1">
    <name type="scientific">marine sediment metagenome</name>
    <dbReference type="NCBI Taxonomy" id="412755"/>
    <lineage>
        <taxon>unclassified sequences</taxon>
        <taxon>metagenomes</taxon>
        <taxon>ecological metagenomes</taxon>
    </lineage>
</organism>
<protein>
    <submittedName>
        <fullName evidence="1">Uncharacterized protein</fullName>
    </submittedName>
</protein>
<accession>X0VIN4</accession>
<dbReference type="AlphaFoldDB" id="X0VIN4"/>